<dbReference type="Pfam" id="PF00069">
    <property type="entry name" value="Pkinase"/>
    <property type="match status" value="1"/>
</dbReference>
<dbReference type="EC" id="2.7.11.1" evidence="2"/>
<evidence type="ECO:0000256" key="9">
    <source>
        <dbReference type="SAM" id="Phobius"/>
    </source>
</evidence>
<keyword evidence="9" id="KW-1133">Transmembrane helix</keyword>
<dbReference type="InterPro" id="IPR011009">
    <property type="entry name" value="Kinase-like_dom_sf"/>
</dbReference>
<dbReference type="CDD" id="cd14014">
    <property type="entry name" value="STKc_PknB_like"/>
    <property type="match status" value="1"/>
</dbReference>
<protein>
    <recommendedName>
        <fullName evidence="2">non-specific serine/threonine protein kinase</fullName>
        <ecNumber evidence="2">2.7.11.1</ecNumber>
    </recommendedName>
</protein>
<feature type="compositionally biased region" description="Low complexity" evidence="8">
    <location>
        <begin position="388"/>
        <end position="410"/>
    </location>
</feature>
<feature type="binding site" evidence="7">
    <location>
        <position position="41"/>
    </location>
    <ligand>
        <name>ATP</name>
        <dbReference type="ChEBI" id="CHEBI:30616"/>
    </ligand>
</feature>
<dbReference type="PANTHER" id="PTHR43671:SF13">
    <property type="entry name" value="SERINE_THREONINE-PROTEIN KINASE NEK2"/>
    <property type="match status" value="1"/>
</dbReference>
<feature type="transmembrane region" description="Helical" evidence="9">
    <location>
        <begin position="667"/>
        <end position="688"/>
    </location>
</feature>
<evidence type="ECO:0000256" key="7">
    <source>
        <dbReference type="PROSITE-ProRule" id="PRU10141"/>
    </source>
</evidence>
<dbReference type="EMBL" id="BNJJ01000007">
    <property type="protein sequence ID" value="GHO84984.1"/>
    <property type="molecule type" value="Genomic_DNA"/>
</dbReference>
<evidence type="ECO:0000259" key="10">
    <source>
        <dbReference type="PROSITE" id="PS50011"/>
    </source>
</evidence>
<feature type="compositionally biased region" description="Low complexity" evidence="8">
    <location>
        <begin position="441"/>
        <end position="467"/>
    </location>
</feature>
<feature type="transmembrane region" description="Helical" evidence="9">
    <location>
        <begin position="637"/>
        <end position="655"/>
    </location>
</feature>
<evidence type="ECO:0000256" key="3">
    <source>
        <dbReference type="ARBA" id="ARBA00022679"/>
    </source>
</evidence>
<dbReference type="PANTHER" id="PTHR43671">
    <property type="entry name" value="SERINE/THREONINE-PROTEIN KINASE NEK"/>
    <property type="match status" value="1"/>
</dbReference>
<dbReference type="PROSITE" id="PS50011">
    <property type="entry name" value="PROTEIN_KINASE_DOM"/>
    <property type="match status" value="1"/>
</dbReference>
<evidence type="ECO:0000256" key="5">
    <source>
        <dbReference type="ARBA" id="ARBA00022777"/>
    </source>
</evidence>
<organism evidence="11 12">
    <name type="scientific">Dictyobacter formicarum</name>
    <dbReference type="NCBI Taxonomy" id="2778368"/>
    <lineage>
        <taxon>Bacteria</taxon>
        <taxon>Bacillati</taxon>
        <taxon>Chloroflexota</taxon>
        <taxon>Ktedonobacteria</taxon>
        <taxon>Ktedonobacterales</taxon>
        <taxon>Dictyobacteraceae</taxon>
        <taxon>Dictyobacter</taxon>
    </lineage>
</organism>
<keyword evidence="3" id="KW-0808">Transferase</keyword>
<feature type="compositionally biased region" description="Low complexity" evidence="8">
    <location>
        <begin position="421"/>
        <end position="431"/>
    </location>
</feature>
<feature type="compositionally biased region" description="Polar residues" evidence="8">
    <location>
        <begin position="475"/>
        <end position="488"/>
    </location>
</feature>
<evidence type="ECO:0000256" key="8">
    <source>
        <dbReference type="SAM" id="MobiDB-lite"/>
    </source>
</evidence>
<dbReference type="PROSITE" id="PS00108">
    <property type="entry name" value="PROTEIN_KINASE_ST"/>
    <property type="match status" value="1"/>
</dbReference>
<dbReference type="Gene3D" id="1.10.510.10">
    <property type="entry name" value="Transferase(Phosphotransferase) domain 1"/>
    <property type="match status" value="1"/>
</dbReference>
<evidence type="ECO:0000313" key="12">
    <source>
        <dbReference type="Proteomes" id="UP000635565"/>
    </source>
</evidence>
<evidence type="ECO:0000256" key="1">
    <source>
        <dbReference type="ARBA" id="ARBA00010886"/>
    </source>
</evidence>
<keyword evidence="5" id="KW-0418">Kinase</keyword>
<feature type="transmembrane region" description="Helical" evidence="9">
    <location>
        <begin position="603"/>
        <end position="625"/>
    </location>
</feature>
<feature type="region of interest" description="Disordered" evidence="8">
    <location>
        <begin position="275"/>
        <end position="506"/>
    </location>
</feature>
<feature type="compositionally biased region" description="Polar residues" evidence="8">
    <location>
        <begin position="275"/>
        <end position="306"/>
    </location>
</feature>
<feature type="compositionally biased region" description="Basic and acidic residues" evidence="8">
    <location>
        <begin position="490"/>
        <end position="506"/>
    </location>
</feature>
<feature type="transmembrane region" description="Helical" evidence="9">
    <location>
        <begin position="552"/>
        <end position="583"/>
    </location>
</feature>
<gene>
    <name evidence="11" type="ORF">KSZ_29900</name>
</gene>
<keyword evidence="6 7" id="KW-0067">ATP-binding</keyword>
<keyword evidence="9" id="KW-0472">Membrane</keyword>
<reference evidence="11 12" key="1">
    <citation type="journal article" date="2021" name="Int. J. Syst. Evol. Microbiol.">
        <title>Reticulibacter mediterranei gen. nov., sp. nov., within the new family Reticulibacteraceae fam. nov., and Ktedonospora formicarum gen. nov., sp. nov., Ktedonobacter robiniae sp. nov., Dictyobacter formicarum sp. nov. and Dictyobacter arantiisoli sp. nov., belonging to the class Ktedonobacteria.</title>
        <authorList>
            <person name="Yabe S."/>
            <person name="Zheng Y."/>
            <person name="Wang C.M."/>
            <person name="Sakai Y."/>
            <person name="Abe K."/>
            <person name="Yokota A."/>
            <person name="Donadio S."/>
            <person name="Cavaletti L."/>
            <person name="Monciardini P."/>
        </authorList>
    </citation>
    <scope>NUCLEOTIDE SEQUENCE [LARGE SCALE GENOMIC DNA]</scope>
    <source>
        <strain evidence="11 12">SOSP1-9</strain>
    </source>
</reference>
<dbReference type="InterPro" id="IPR008271">
    <property type="entry name" value="Ser/Thr_kinase_AS"/>
</dbReference>
<keyword evidence="9" id="KW-0812">Transmembrane</keyword>
<keyword evidence="4 7" id="KW-0547">Nucleotide-binding</keyword>
<evidence type="ECO:0000256" key="6">
    <source>
        <dbReference type="ARBA" id="ARBA00022840"/>
    </source>
</evidence>
<dbReference type="SUPFAM" id="SSF56112">
    <property type="entry name" value="Protein kinase-like (PK-like)"/>
    <property type="match status" value="1"/>
</dbReference>
<keyword evidence="12" id="KW-1185">Reference proteome</keyword>
<accession>A0ABQ3VH07</accession>
<dbReference type="InterPro" id="IPR000719">
    <property type="entry name" value="Prot_kinase_dom"/>
</dbReference>
<dbReference type="InterPro" id="IPR017441">
    <property type="entry name" value="Protein_kinase_ATP_BS"/>
</dbReference>
<feature type="domain" description="Protein kinase" evidence="10">
    <location>
        <begin position="12"/>
        <end position="266"/>
    </location>
</feature>
<evidence type="ECO:0000313" key="11">
    <source>
        <dbReference type="EMBL" id="GHO84984.1"/>
    </source>
</evidence>
<feature type="compositionally biased region" description="Polar residues" evidence="8">
    <location>
        <begin position="315"/>
        <end position="387"/>
    </location>
</feature>
<evidence type="ECO:0000256" key="2">
    <source>
        <dbReference type="ARBA" id="ARBA00012513"/>
    </source>
</evidence>
<feature type="transmembrane region" description="Helical" evidence="9">
    <location>
        <begin position="520"/>
        <end position="540"/>
    </location>
</feature>
<comment type="similarity">
    <text evidence="1">Belongs to the protein kinase superfamily. NEK Ser/Thr protein kinase family. NIMA subfamily.</text>
</comment>
<dbReference type="PROSITE" id="PS00107">
    <property type="entry name" value="PROTEIN_KINASE_ATP"/>
    <property type="match status" value="1"/>
</dbReference>
<proteinExistence type="inferred from homology"/>
<sequence>MADRIGQRLGNYTIVQLLGQGGFAEVYLGEHLYLKSQAAIKILQARLSGSDDTDSFLKEAQTIARLSHPNIVRVLDFGIDGETPYLVMDYAPNGTLRQRHARGVALPLTTIIPYVTQVADALQYAHDEHIIHRDVKPENMLLGRRNEVLLSDFGIALVAQSSRYQGTQDVIGTVAYMSPEQIQGKPRPASDQYSLAVVAYEWLTGDRPFRGSFTEMCTQHMFAAPPPLREKLGQVSPEVERVVMQALDKDPKKRFENIKAFASALSQAGQSYQTELMSGSGTSSPYSTVAMQSDTNVPPQTPNISGVSPAPFTAMASQPFNPSSGSQPNLTHGAQQMGTQQNNRPAPTGQESTSNQSGNQGQAPTMHSSLTEAQTNRQAQHNPNSAYPQQQQQPGQQKMVLPATNTPQGGPNNGPRPPFQSNPQQYQQQRPPQQPYPPMQRPQQQQPYHPGYNNGQQQGYQQHNGPQPYRPEPPAQQQQHRPQSSYSGASHHDYDEPDERSHADMPRESLEDWLGPLNAWKWPLLATVVGIILFCFLHSFKPIIYGRSIPILLVLPLFFGAAFGPIVGILVGAGGAMIADFMYRGNDTLTATLFHNANFGPQYHAWWFPVAFYGITGLLTGLTMLRRRKFPSIGSSIRASLLAVIGLAAVISFILYNAKEWRLFPEIGLIVLINIAISLIILVVYSIMGRLIDPA</sequence>
<name>A0ABQ3VH07_9CHLR</name>
<comment type="caution">
    <text evidence="11">The sequence shown here is derived from an EMBL/GenBank/DDBJ whole genome shotgun (WGS) entry which is preliminary data.</text>
</comment>
<dbReference type="SMART" id="SM00220">
    <property type="entry name" value="S_TKc"/>
    <property type="match status" value="1"/>
</dbReference>
<evidence type="ECO:0000256" key="4">
    <source>
        <dbReference type="ARBA" id="ARBA00022741"/>
    </source>
</evidence>
<dbReference type="RefSeq" id="WP_201362603.1">
    <property type="nucleotide sequence ID" value="NZ_BNJJ01000007.1"/>
</dbReference>
<dbReference type="Proteomes" id="UP000635565">
    <property type="component" value="Unassembled WGS sequence"/>
</dbReference>
<dbReference type="InterPro" id="IPR050660">
    <property type="entry name" value="NEK_Ser/Thr_kinase"/>
</dbReference>